<sequence length="326" mass="37545">MHENSSAGCLHGLYNTGKFWLDFVRTGFMNPAPDSSTKPTRLRYRALAYWRLMRADKPIGTLLLLYPTLWAIWIATKGQPEWPDVLAFALGTFFMRSAGCIINDWADKDFDSRVARTKDRPMATGEITPRQARRLLIVLCILAALCLIPFSWQTWLMSLPALALAGTYPFAKRWFPIPQLYLGLAFSWGMLMAFVALQNDVPEVAWWLYAANLFWTLAYDTAYAMADKPDDLKIGIKTSAITFGDWDAEMVLLAHFTFDILMLKVGWLIGATWVFWTIWVLVLYWQWRQYTRLFTRDRDTCLQVFLDNNKIGAAWLAALAAHFAYF</sequence>
<dbReference type="CDD" id="cd13959">
    <property type="entry name" value="PT_UbiA_COQ2"/>
    <property type="match status" value="1"/>
</dbReference>
<feature type="transmembrane region" description="Helical" evidence="11">
    <location>
        <begin position="175"/>
        <end position="197"/>
    </location>
</feature>
<dbReference type="GO" id="GO:0008412">
    <property type="term" value="F:4-hydroxybenzoate polyprenyltransferase activity"/>
    <property type="evidence" value="ECO:0007669"/>
    <property type="project" value="UniProtKB-UniRule"/>
</dbReference>
<feature type="transmembrane region" description="Helical" evidence="11">
    <location>
        <begin position="59"/>
        <end position="75"/>
    </location>
</feature>
<gene>
    <name evidence="11 13" type="primary">ubiA</name>
    <name evidence="13" type="ORF">HMPREF9098_0687</name>
</gene>
<dbReference type="NCBIfam" id="TIGR01474">
    <property type="entry name" value="ubiA_proteo"/>
    <property type="match status" value="1"/>
</dbReference>
<comment type="function">
    <text evidence="11">Catalyzes the prenylation of para-hydroxybenzoate (PHB) with an all-trans polyprenyl group. Mediates the second step in the final reaction sequence of ubiquinone-8 (UQ-8) biosynthesis, which is the condensation of the polyisoprenoid side chain with PHB, generating the first membrane-bound Q intermediate 3-octaprenyl-4-hydroxybenzoate.</text>
</comment>
<dbReference type="GO" id="GO:0005886">
    <property type="term" value="C:plasma membrane"/>
    <property type="evidence" value="ECO:0007669"/>
    <property type="project" value="UniProtKB-SubCell"/>
</dbReference>
<evidence type="ECO:0000313" key="14">
    <source>
        <dbReference type="Proteomes" id="UP000004088"/>
    </source>
</evidence>
<dbReference type="EC" id="2.5.1.39" evidence="11 12"/>
<comment type="similarity">
    <text evidence="3 11">Belongs to the UbiA prenyltransferase family.</text>
</comment>
<dbReference type="InterPro" id="IPR000537">
    <property type="entry name" value="UbiA_prenyltransferase"/>
</dbReference>
<dbReference type="Pfam" id="PF01040">
    <property type="entry name" value="UbiA"/>
    <property type="match status" value="1"/>
</dbReference>
<protein>
    <recommendedName>
        <fullName evidence="11 12">4-hydroxybenzoate octaprenyltransferase</fullName>
        <ecNumber evidence="11 12">2.5.1.39</ecNumber>
    </recommendedName>
    <alternativeName>
        <fullName evidence="11">4-HB polyprenyltransferase</fullName>
    </alternativeName>
</protein>
<dbReference type="Proteomes" id="UP000004088">
    <property type="component" value="Unassembled WGS sequence"/>
</dbReference>
<dbReference type="InterPro" id="IPR006370">
    <property type="entry name" value="HB_polyprenyltransferase-like"/>
</dbReference>
<dbReference type="EMBL" id="AEWV01000013">
    <property type="protein sequence ID" value="EGC17876.1"/>
    <property type="molecule type" value="Genomic_DNA"/>
</dbReference>
<keyword evidence="7 11" id="KW-0831">Ubiquinone biosynthesis</keyword>
<feature type="transmembrane region" description="Helical" evidence="11">
    <location>
        <begin position="265"/>
        <end position="285"/>
    </location>
</feature>
<dbReference type="FunFam" id="1.10.357.140:FF:000008">
    <property type="entry name" value="4-hydroxybenzoate octaprenyltransferase"/>
    <property type="match status" value="1"/>
</dbReference>
<comment type="catalytic activity">
    <reaction evidence="11">
        <text>all-trans-octaprenyl diphosphate + 4-hydroxybenzoate = 4-hydroxy-3-(all-trans-octaprenyl)benzoate + diphosphate</text>
        <dbReference type="Rhea" id="RHEA:27782"/>
        <dbReference type="ChEBI" id="CHEBI:1617"/>
        <dbReference type="ChEBI" id="CHEBI:17879"/>
        <dbReference type="ChEBI" id="CHEBI:33019"/>
        <dbReference type="ChEBI" id="CHEBI:57711"/>
        <dbReference type="EC" id="2.5.1.39"/>
    </reaction>
</comment>
<proteinExistence type="inferred from homology"/>
<dbReference type="HAMAP" id="MF_01635">
    <property type="entry name" value="UbiA"/>
    <property type="match status" value="1"/>
</dbReference>
<keyword evidence="6 11" id="KW-0808">Transferase</keyword>
<accession>F0EXX7</accession>
<keyword evidence="11" id="KW-0460">Magnesium</keyword>
<evidence type="ECO:0000256" key="7">
    <source>
        <dbReference type="ARBA" id="ARBA00022688"/>
    </source>
</evidence>
<keyword evidence="14" id="KW-1185">Reference proteome</keyword>
<comment type="caution">
    <text evidence="13">The sequence shown here is derived from an EMBL/GenBank/DDBJ whole genome shotgun (WGS) entry which is preliminary data.</text>
</comment>
<dbReference type="Gene3D" id="1.10.357.140">
    <property type="entry name" value="UbiA prenyltransferase"/>
    <property type="match status" value="1"/>
</dbReference>
<reference evidence="13 14" key="1">
    <citation type="submission" date="2011-01" db="EMBL/GenBank/DDBJ databases">
        <authorList>
            <person name="Muzny D."/>
            <person name="Qin X."/>
            <person name="Deng J."/>
            <person name="Jiang H."/>
            <person name="Liu Y."/>
            <person name="Qu J."/>
            <person name="Song X.-Z."/>
            <person name="Zhang L."/>
            <person name="Thornton R."/>
            <person name="Coyle M."/>
            <person name="Francisco L."/>
            <person name="Jackson L."/>
            <person name="Javaid M."/>
            <person name="Korchina V."/>
            <person name="Kovar C."/>
            <person name="Mata R."/>
            <person name="Mathew T."/>
            <person name="Ngo R."/>
            <person name="Nguyen L."/>
            <person name="Nguyen N."/>
            <person name="Okwuonu G."/>
            <person name="Ongeri F."/>
            <person name="Pham C."/>
            <person name="Simmons D."/>
            <person name="Wilczek-Boney K."/>
            <person name="Hale W."/>
            <person name="Jakkamsetti A."/>
            <person name="Pham P."/>
            <person name="Ruth R."/>
            <person name="San Lucas F."/>
            <person name="Warren J."/>
            <person name="Zhang J."/>
            <person name="Zhao Z."/>
            <person name="Zhou C."/>
            <person name="Zhu D."/>
            <person name="Lee S."/>
            <person name="Bess C."/>
            <person name="Blankenburg K."/>
            <person name="Forbes L."/>
            <person name="Fu Q."/>
            <person name="Gubbala S."/>
            <person name="Hirani K."/>
            <person name="Jayaseelan J.C."/>
            <person name="Lara F."/>
            <person name="Munidasa M."/>
            <person name="Palculict T."/>
            <person name="Patil S."/>
            <person name="Pu L.-L."/>
            <person name="Saada N."/>
            <person name="Tang L."/>
            <person name="Weissenberger G."/>
            <person name="Zhu Y."/>
            <person name="Hemphill L."/>
            <person name="Shang Y."/>
            <person name="Youmans B."/>
            <person name="Ayvaz T."/>
            <person name="Ross M."/>
            <person name="Santibanez J."/>
            <person name="Aqrawi P."/>
            <person name="Gross S."/>
            <person name="Joshi V."/>
            <person name="Fowler G."/>
            <person name="Nazareth L."/>
            <person name="Reid J."/>
            <person name="Worley K."/>
            <person name="Petrosino J."/>
            <person name="Highlander S."/>
            <person name="Gibbs R."/>
        </authorList>
    </citation>
    <scope>NUCLEOTIDE SEQUENCE [LARGE SCALE GENOMIC DNA]</scope>
    <source>
        <strain evidence="13 14">ATCC 33394</strain>
    </source>
</reference>
<evidence type="ECO:0000256" key="10">
    <source>
        <dbReference type="ARBA" id="ARBA00023136"/>
    </source>
</evidence>
<evidence type="ECO:0000256" key="11">
    <source>
        <dbReference type="HAMAP-Rule" id="MF_01635"/>
    </source>
</evidence>
<comment type="cofactor">
    <cofactor evidence="1 11">
        <name>Mg(2+)</name>
        <dbReference type="ChEBI" id="CHEBI:18420"/>
    </cofactor>
</comment>
<feature type="transmembrane region" description="Helical" evidence="11">
    <location>
        <begin position="135"/>
        <end position="155"/>
    </location>
</feature>
<comment type="pathway">
    <text evidence="11">Cofactor biosynthesis; ubiquinone biosynthesis.</text>
</comment>
<dbReference type="GO" id="GO:0006744">
    <property type="term" value="P:ubiquinone biosynthetic process"/>
    <property type="evidence" value="ECO:0007669"/>
    <property type="project" value="UniProtKB-UniRule"/>
</dbReference>
<evidence type="ECO:0000256" key="9">
    <source>
        <dbReference type="ARBA" id="ARBA00022989"/>
    </source>
</evidence>
<name>F0EXX7_9NEIS</name>
<dbReference type="InterPro" id="IPR039653">
    <property type="entry name" value="Prenyltransferase"/>
</dbReference>
<keyword evidence="9 11" id="KW-1133">Transmembrane helix</keyword>
<dbReference type="PANTHER" id="PTHR11048">
    <property type="entry name" value="PRENYLTRANSFERASES"/>
    <property type="match status" value="1"/>
</dbReference>
<evidence type="ECO:0000313" key="13">
    <source>
        <dbReference type="EMBL" id="EGC17876.1"/>
    </source>
</evidence>
<evidence type="ECO:0000256" key="3">
    <source>
        <dbReference type="ARBA" id="ARBA00005985"/>
    </source>
</evidence>
<keyword evidence="10 11" id="KW-0472">Membrane</keyword>
<keyword evidence="5 11" id="KW-0997">Cell inner membrane</keyword>
<dbReference type="HOGENOM" id="CLU_034879_0_2_4"/>
<dbReference type="FunFam" id="1.20.120.1780:FF:000001">
    <property type="entry name" value="4-hydroxybenzoate octaprenyltransferase"/>
    <property type="match status" value="1"/>
</dbReference>
<evidence type="ECO:0000256" key="4">
    <source>
        <dbReference type="ARBA" id="ARBA00022475"/>
    </source>
</evidence>
<dbReference type="AlphaFoldDB" id="F0EXX7"/>
<evidence type="ECO:0000256" key="8">
    <source>
        <dbReference type="ARBA" id="ARBA00022692"/>
    </source>
</evidence>
<keyword evidence="8 11" id="KW-0812">Transmembrane</keyword>
<dbReference type="InterPro" id="IPR030470">
    <property type="entry name" value="UbiA_prenylTrfase_CS"/>
</dbReference>
<dbReference type="PANTHER" id="PTHR11048:SF28">
    <property type="entry name" value="4-HYDROXYBENZOATE POLYPRENYLTRANSFERASE, MITOCHONDRIAL"/>
    <property type="match status" value="1"/>
</dbReference>
<feature type="transmembrane region" description="Helical" evidence="11">
    <location>
        <begin position="204"/>
        <end position="226"/>
    </location>
</feature>
<evidence type="ECO:0000256" key="12">
    <source>
        <dbReference type="NCBIfam" id="TIGR01474"/>
    </source>
</evidence>
<evidence type="ECO:0000256" key="6">
    <source>
        <dbReference type="ARBA" id="ARBA00022679"/>
    </source>
</evidence>
<dbReference type="PROSITE" id="PS00943">
    <property type="entry name" value="UBIA"/>
    <property type="match status" value="1"/>
</dbReference>
<comment type="subcellular location">
    <subcellularLocation>
        <location evidence="11">Cell inner membrane</location>
        <topology evidence="11">Multi-pass membrane protein</topology>
    </subcellularLocation>
    <subcellularLocation>
        <location evidence="2">Membrane</location>
        <topology evidence="2">Multi-pass membrane protein</topology>
    </subcellularLocation>
</comment>
<organism evidence="13 14">
    <name type="scientific">Kingella denitrificans ATCC 33394</name>
    <dbReference type="NCBI Taxonomy" id="888741"/>
    <lineage>
        <taxon>Bacteria</taxon>
        <taxon>Pseudomonadati</taxon>
        <taxon>Pseudomonadota</taxon>
        <taxon>Betaproteobacteria</taxon>
        <taxon>Neisseriales</taxon>
        <taxon>Neisseriaceae</taxon>
        <taxon>Kingella</taxon>
    </lineage>
</organism>
<evidence type="ECO:0000256" key="5">
    <source>
        <dbReference type="ARBA" id="ARBA00022519"/>
    </source>
</evidence>
<feature type="transmembrane region" description="Helical" evidence="11">
    <location>
        <begin position="87"/>
        <end position="106"/>
    </location>
</feature>
<keyword evidence="4 11" id="KW-1003">Cell membrane</keyword>
<evidence type="ECO:0000256" key="2">
    <source>
        <dbReference type="ARBA" id="ARBA00004141"/>
    </source>
</evidence>
<dbReference type="STRING" id="888741.HMPREF9098_0687"/>
<dbReference type="UniPathway" id="UPA00232"/>
<dbReference type="Gene3D" id="1.20.120.1780">
    <property type="entry name" value="UbiA prenyltransferase"/>
    <property type="match status" value="1"/>
</dbReference>
<dbReference type="InterPro" id="IPR044878">
    <property type="entry name" value="UbiA_sf"/>
</dbReference>
<evidence type="ECO:0000256" key="1">
    <source>
        <dbReference type="ARBA" id="ARBA00001946"/>
    </source>
</evidence>